<evidence type="ECO:0000313" key="2">
    <source>
        <dbReference type="Proteomes" id="UP000519972"/>
    </source>
</evidence>
<dbReference type="RefSeq" id="WP_046639277.1">
    <property type="nucleotide sequence ID" value="NZ_JABFCN010000004.1"/>
</dbReference>
<sequence>MQISYDTADLKRCCQKREVAEERFGRTYADRLVSEIADAEAFDYVDEWHQILGGNVTTFADNSFQVVIGSSYMATFVSVDENAAFDVNGRIVWASVEYIKLMSISEVQ</sequence>
<dbReference type="AlphaFoldDB" id="A0A7Y3WCT3"/>
<gene>
    <name evidence="1" type="ORF">G9X64_03960</name>
</gene>
<proteinExistence type="predicted"/>
<name>A0A7Y3WCT3_9HYPH</name>
<accession>A0A7Y3WCT3</accession>
<dbReference type="EMBL" id="JABFCN010000004">
    <property type="protein sequence ID" value="NNU35665.1"/>
    <property type="molecule type" value="Genomic_DNA"/>
</dbReference>
<keyword evidence="2" id="KW-1185">Reference proteome</keyword>
<protein>
    <submittedName>
        <fullName evidence="1">Uncharacterized protein</fullName>
    </submittedName>
</protein>
<reference evidence="1 2" key="1">
    <citation type="submission" date="2020-02" db="EMBL/GenBank/DDBJ databases">
        <authorList>
            <person name="Sun Q."/>
        </authorList>
    </citation>
    <scope>NUCLEOTIDE SEQUENCE [LARGE SCALE GENOMIC DNA]</scope>
    <source>
        <strain evidence="1 2">CCBAU 03386</strain>
    </source>
</reference>
<evidence type="ECO:0000313" key="1">
    <source>
        <dbReference type="EMBL" id="NNU35665.1"/>
    </source>
</evidence>
<dbReference type="Proteomes" id="UP000519972">
    <property type="component" value="Unassembled WGS sequence"/>
</dbReference>
<comment type="caution">
    <text evidence="1">The sequence shown here is derived from an EMBL/GenBank/DDBJ whole genome shotgun (WGS) entry which is preliminary data.</text>
</comment>
<organism evidence="1 2">
    <name type="scientific">Rhizobium sophorae</name>
    <dbReference type="NCBI Taxonomy" id="1535242"/>
    <lineage>
        <taxon>Bacteria</taxon>
        <taxon>Pseudomonadati</taxon>
        <taxon>Pseudomonadota</taxon>
        <taxon>Alphaproteobacteria</taxon>
        <taxon>Hyphomicrobiales</taxon>
        <taxon>Rhizobiaceae</taxon>
        <taxon>Rhizobium/Agrobacterium group</taxon>
        <taxon>Rhizobium</taxon>
    </lineage>
</organism>